<dbReference type="GeneID" id="55528734"/>
<accession>A0AAJ4WYH4</accession>
<dbReference type="PANTHER" id="PTHR41521">
    <property type="match status" value="1"/>
</dbReference>
<evidence type="ECO:0000313" key="2">
    <source>
        <dbReference type="EMBL" id="AUT68673.1"/>
    </source>
</evidence>
<dbReference type="EMBL" id="CP026105">
    <property type="protein sequence ID" value="AUT68673.1"/>
    <property type="molecule type" value="Genomic_DNA"/>
</dbReference>
<reference evidence="2 3" key="1">
    <citation type="submission" date="2018-01" db="EMBL/GenBank/DDBJ databases">
        <title>Species boundaries and ecological features among Paraburkholderia terrae DSMZ17804T, P. hospita DSMZ17164T and P. caribensis DSMZ13236T.</title>
        <authorList>
            <person name="Pratama A.A."/>
        </authorList>
    </citation>
    <scope>NUCLEOTIDE SEQUENCE [LARGE SCALE GENOMIC DNA]</scope>
    <source>
        <strain evidence="2 3">DSM 17164</strain>
    </source>
</reference>
<dbReference type="RefSeq" id="WP_007740571.1">
    <property type="nucleotide sequence ID" value="NZ_CADFGJ010000035.1"/>
</dbReference>
<dbReference type="Proteomes" id="UP000236649">
    <property type="component" value="Chromosome 1"/>
</dbReference>
<dbReference type="Pfam" id="PF07045">
    <property type="entry name" value="DUF1330"/>
    <property type="match status" value="1"/>
</dbReference>
<dbReference type="PANTHER" id="PTHR41521:SF4">
    <property type="entry name" value="BLR0684 PROTEIN"/>
    <property type="match status" value="1"/>
</dbReference>
<proteinExistence type="predicted"/>
<dbReference type="AlphaFoldDB" id="A0AAJ4WYH4"/>
<protein>
    <submittedName>
        <fullName evidence="2">DUF1330 domain-containing protein</fullName>
    </submittedName>
</protein>
<dbReference type="InterPro" id="IPR011008">
    <property type="entry name" value="Dimeric_a/b-barrel"/>
</dbReference>
<gene>
    <name evidence="2" type="ORF">C2L64_10340</name>
</gene>
<dbReference type="InterPro" id="IPR010753">
    <property type="entry name" value="DUF1330"/>
</dbReference>
<evidence type="ECO:0000313" key="3">
    <source>
        <dbReference type="Proteomes" id="UP000236649"/>
    </source>
</evidence>
<dbReference type="Gene3D" id="3.30.70.100">
    <property type="match status" value="1"/>
</dbReference>
<evidence type="ECO:0000259" key="1">
    <source>
        <dbReference type="Pfam" id="PF07045"/>
    </source>
</evidence>
<sequence>MPKGYVIALIRVIDARRYDHYRALATEAIWAHRGRVLVRGGRNEVMEGLAPERTVIVEFDDLDKARQFHCSVEYSRARAAREGAADVSMFVVQGVDS</sequence>
<feature type="domain" description="DUF1330" evidence="1">
    <location>
        <begin position="3"/>
        <end position="95"/>
    </location>
</feature>
<organism evidence="2 3">
    <name type="scientific">Paraburkholderia hospita</name>
    <dbReference type="NCBI Taxonomy" id="169430"/>
    <lineage>
        <taxon>Bacteria</taxon>
        <taxon>Pseudomonadati</taxon>
        <taxon>Pseudomonadota</taxon>
        <taxon>Betaproteobacteria</taxon>
        <taxon>Burkholderiales</taxon>
        <taxon>Burkholderiaceae</taxon>
        <taxon>Paraburkholderia</taxon>
    </lineage>
</organism>
<dbReference type="SUPFAM" id="SSF54909">
    <property type="entry name" value="Dimeric alpha+beta barrel"/>
    <property type="match status" value="1"/>
</dbReference>
<dbReference type="KEGG" id="phs:C2L64_10340"/>
<name>A0AAJ4WYH4_9BURK</name>